<dbReference type="OrthoDB" id="269098at2"/>
<dbReference type="EMBL" id="CP036280">
    <property type="protein sequence ID" value="QDU72197.1"/>
    <property type="molecule type" value="Genomic_DNA"/>
</dbReference>
<dbReference type="Proteomes" id="UP000320386">
    <property type="component" value="Chromosome"/>
</dbReference>
<dbReference type="RefSeq" id="WP_145447281.1">
    <property type="nucleotide sequence ID" value="NZ_CP036280.1"/>
</dbReference>
<proteinExistence type="predicted"/>
<feature type="transmembrane region" description="Helical" evidence="2">
    <location>
        <begin position="12"/>
        <end position="34"/>
    </location>
</feature>
<gene>
    <name evidence="3" type="ORF">Pan265_20600</name>
</gene>
<dbReference type="PANTHER" id="PTHR30093">
    <property type="entry name" value="GENERAL SECRETION PATHWAY PROTEIN G"/>
    <property type="match status" value="1"/>
</dbReference>
<reference evidence="3 4" key="1">
    <citation type="submission" date="2019-02" db="EMBL/GenBank/DDBJ databases">
        <title>Deep-cultivation of Planctomycetes and their phenomic and genomic characterization uncovers novel biology.</title>
        <authorList>
            <person name="Wiegand S."/>
            <person name="Jogler M."/>
            <person name="Boedeker C."/>
            <person name="Pinto D."/>
            <person name="Vollmers J."/>
            <person name="Rivas-Marin E."/>
            <person name="Kohn T."/>
            <person name="Peeters S.H."/>
            <person name="Heuer A."/>
            <person name="Rast P."/>
            <person name="Oberbeckmann S."/>
            <person name="Bunk B."/>
            <person name="Jeske O."/>
            <person name="Meyerdierks A."/>
            <person name="Storesund J.E."/>
            <person name="Kallscheuer N."/>
            <person name="Luecker S."/>
            <person name="Lage O.M."/>
            <person name="Pohl T."/>
            <person name="Merkel B.J."/>
            <person name="Hornburger P."/>
            <person name="Mueller R.-W."/>
            <person name="Bruemmer F."/>
            <person name="Labrenz M."/>
            <person name="Spormann A.M."/>
            <person name="Op den Camp H."/>
            <person name="Overmann J."/>
            <person name="Amann R."/>
            <person name="Jetten M.S.M."/>
            <person name="Mascher T."/>
            <person name="Medema M.H."/>
            <person name="Devos D.P."/>
            <person name="Kaster A.-K."/>
            <person name="Ovreas L."/>
            <person name="Rohde M."/>
            <person name="Galperin M.Y."/>
            <person name="Jogler C."/>
        </authorList>
    </citation>
    <scope>NUCLEOTIDE SEQUENCE [LARGE SCALE GENOMIC DNA]</scope>
    <source>
        <strain evidence="3 4">Pan265</strain>
    </source>
</reference>
<evidence type="ECO:0000313" key="3">
    <source>
        <dbReference type="EMBL" id="QDU72197.1"/>
    </source>
</evidence>
<dbReference type="PRINTS" id="PR00813">
    <property type="entry name" value="BCTERIALGSPG"/>
</dbReference>
<dbReference type="NCBIfam" id="TIGR02532">
    <property type="entry name" value="IV_pilin_GFxxxE"/>
    <property type="match status" value="1"/>
</dbReference>
<dbReference type="PROSITE" id="PS00409">
    <property type="entry name" value="PROKAR_NTER_METHYL"/>
    <property type="match status" value="1"/>
</dbReference>
<dbReference type="Gene3D" id="3.30.700.10">
    <property type="entry name" value="Glycoprotein, Type 4 Pilin"/>
    <property type="match status" value="1"/>
</dbReference>
<dbReference type="GO" id="GO:0015627">
    <property type="term" value="C:type II protein secretion system complex"/>
    <property type="evidence" value="ECO:0007669"/>
    <property type="project" value="InterPro"/>
</dbReference>
<name>A0A518BYZ3_9BACT</name>
<keyword evidence="2" id="KW-1133">Transmembrane helix</keyword>
<keyword evidence="1" id="KW-0488">Methylation</keyword>
<evidence type="ECO:0000313" key="4">
    <source>
        <dbReference type="Proteomes" id="UP000320386"/>
    </source>
</evidence>
<dbReference type="Pfam" id="PF07963">
    <property type="entry name" value="N_methyl"/>
    <property type="match status" value="1"/>
</dbReference>
<dbReference type="InterPro" id="IPR045584">
    <property type="entry name" value="Pilin-like"/>
</dbReference>
<organism evidence="3 4">
    <name type="scientific">Mucisphaera calidilacus</name>
    <dbReference type="NCBI Taxonomy" id="2527982"/>
    <lineage>
        <taxon>Bacteria</taxon>
        <taxon>Pseudomonadati</taxon>
        <taxon>Planctomycetota</taxon>
        <taxon>Phycisphaerae</taxon>
        <taxon>Phycisphaerales</taxon>
        <taxon>Phycisphaeraceae</taxon>
        <taxon>Mucisphaera</taxon>
    </lineage>
</organism>
<keyword evidence="2" id="KW-0812">Transmembrane</keyword>
<dbReference type="InterPro" id="IPR012902">
    <property type="entry name" value="N_methyl_site"/>
</dbReference>
<dbReference type="InterPro" id="IPR000983">
    <property type="entry name" value="Bac_GSPG_pilin"/>
</dbReference>
<evidence type="ECO:0008006" key="5">
    <source>
        <dbReference type="Google" id="ProtNLM"/>
    </source>
</evidence>
<sequence>MKRHKCIKRALRGFTLIELLVVISIIAVLMGILLPSLGAARETARALTCMSDMRQLGVMITVFTVDYKDKLPANRIITVPGTEHVTWRHWLVRLGYASTEDAWVCPSEAPLGAFSEEGMVMHGRQCTGDVVANYAYNGSSFWSEASTSPGTAKGIGQIVRPSHTILLLESQEPFPDLGIWMHTRRLGDDGYHGSFGYWHKGQGNWLRADGSGFRMGFRDTMLDDCMWHNGQERIVIESTNDGGSTEVVDTTLPTVHEHPEWIANIAPAYAGTWN</sequence>
<accession>A0A518BYZ3</accession>
<evidence type="ECO:0000256" key="2">
    <source>
        <dbReference type="SAM" id="Phobius"/>
    </source>
</evidence>
<dbReference type="AlphaFoldDB" id="A0A518BYZ3"/>
<keyword evidence="2" id="KW-0472">Membrane</keyword>
<dbReference type="GO" id="GO:0015628">
    <property type="term" value="P:protein secretion by the type II secretion system"/>
    <property type="evidence" value="ECO:0007669"/>
    <property type="project" value="InterPro"/>
</dbReference>
<evidence type="ECO:0000256" key="1">
    <source>
        <dbReference type="ARBA" id="ARBA00022481"/>
    </source>
</evidence>
<protein>
    <recommendedName>
        <fullName evidence="5">Type II secretion system protein G</fullName>
    </recommendedName>
</protein>
<dbReference type="PANTHER" id="PTHR30093:SF2">
    <property type="entry name" value="TYPE II SECRETION SYSTEM PROTEIN H"/>
    <property type="match status" value="1"/>
</dbReference>
<keyword evidence="4" id="KW-1185">Reference proteome</keyword>
<dbReference type="SUPFAM" id="SSF54523">
    <property type="entry name" value="Pili subunits"/>
    <property type="match status" value="1"/>
</dbReference>
<dbReference type="KEGG" id="mcad:Pan265_20600"/>